<dbReference type="RefSeq" id="WP_141955278.1">
    <property type="nucleotide sequence ID" value="NZ_VFOZ01000001.1"/>
</dbReference>
<sequence length="96" mass="10774">MADQFTVNHGNYSDVNAGLVNQIVRMDTIMDDLNQTLTRIGQASQGKATPLWEEQQSTWNRSYTEMKSELNAHTQSSINVAETFKGGDDQGYRVMS</sequence>
<dbReference type="SUPFAM" id="SSF140453">
    <property type="entry name" value="EsxAB dimer-like"/>
    <property type="match status" value="1"/>
</dbReference>
<dbReference type="Gene3D" id="1.10.287.1060">
    <property type="entry name" value="ESAT-6-like"/>
    <property type="match status" value="1"/>
</dbReference>
<accession>A0A543CH34</accession>
<dbReference type="EMBL" id="VFOZ01000001">
    <property type="protein sequence ID" value="TQL96419.1"/>
    <property type="molecule type" value="Genomic_DNA"/>
</dbReference>
<dbReference type="AlphaFoldDB" id="A0A543CH34"/>
<name>A0A543CH34_9ACTN</name>
<gene>
    <name evidence="1" type="ORF">FB559_1947</name>
</gene>
<evidence type="ECO:0000313" key="2">
    <source>
        <dbReference type="Proteomes" id="UP000316096"/>
    </source>
</evidence>
<evidence type="ECO:0000313" key="1">
    <source>
        <dbReference type="EMBL" id="TQL96419.1"/>
    </source>
</evidence>
<dbReference type="InterPro" id="IPR036689">
    <property type="entry name" value="ESAT-6-like_sf"/>
</dbReference>
<comment type="caution">
    <text evidence="1">The sequence shown here is derived from an EMBL/GenBank/DDBJ whole genome shotgun (WGS) entry which is preliminary data.</text>
</comment>
<keyword evidence="2" id="KW-1185">Reference proteome</keyword>
<dbReference type="Proteomes" id="UP000316096">
    <property type="component" value="Unassembled WGS sequence"/>
</dbReference>
<reference evidence="1 2" key="1">
    <citation type="submission" date="2019-06" db="EMBL/GenBank/DDBJ databases">
        <title>Sequencing the genomes of 1000 actinobacteria strains.</title>
        <authorList>
            <person name="Klenk H.-P."/>
        </authorList>
    </citation>
    <scope>NUCLEOTIDE SEQUENCE [LARGE SCALE GENOMIC DNA]</scope>
    <source>
        <strain evidence="1 2">DSM 102200</strain>
    </source>
</reference>
<proteinExistence type="predicted"/>
<dbReference type="OrthoDB" id="3691235at2"/>
<organism evidence="1 2">
    <name type="scientific">Actinoallomurus bryophytorum</name>
    <dbReference type="NCBI Taxonomy" id="1490222"/>
    <lineage>
        <taxon>Bacteria</taxon>
        <taxon>Bacillati</taxon>
        <taxon>Actinomycetota</taxon>
        <taxon>Actinomycetes</taxon>
        <taxon>Streptosporangiales</taxon>
        <taxon>Thermomonosporaceae</taxon>
        <taxon>Actinoallomurus</taxon>
    </lineage>
</organism>
<protein>
    <submittedName>
        <fullName evidence="1">Uncharacterized protein</fullName>
    </submittedName>
</protein>